<comment type="caution">
    <text evidence="2">The sequence shown here is derived from an EMBL/GenBank/DDBJ whole genome shotgun (WGS) entry which is preliminary data.</text>
</comment>
<feature type="domain" description="Suppressor of fused-like" evidence="1">
    <location>
        <begin position="32"/>
        <end position="180"/>
    </location>
</feature>
<sequence length="276" mass="29424">MTATPDRPDQAFPEHVFSALGVDPTVLPDRIGGMVMVAVKRPPGGPITFMTAGASKLPTESGERVELAVEVVDGQEGAAVAALTIVCDDIAQNHRVPPVGVPWRNSEPFLTGTAISAILVTPSRWGPTFDEVRDPDGSVVGHVRTLRLLTDDEAAFAAASGWDALVALAGTIDALLDAERTSTVEFAGVPDDAPVFVTKLHAEEPPRWVTYTGSDLRSVTGLESDAYMDDPDNFEIWSASSFAARFPRVAGFVREARAGQTALFVDDSGRYTLEDD</sequence>
<dbReference type="EMBL" id="WBJZ01000001">
    <property type="protein sequence ID" value="KAB1662378.1"/>
    <property type="molecule type" value="Genomic_DNA"/>
</dbReference>
<organism evidence="2 3">
    <name type="scientific">Pseudoclavibacter chungangensis</name>
    <dbReference type="NCBI Taxonomy" id="587635"/>
    <lineage>
        <taxon>Bacteria</taxon>
        <taxon>Bacillati</taxon>
        <taxon>Actinomycetota</taxon>
        <taxon>Actinomycetes</taxon>
        <taxon>Micrococcales</taxon>
        <taxon>Microbacteriaceae</taxon>
        <taxon>Pseudoclavibacter</taxon>
    </lineage>
</organism>
<name>A0A7J5C173_9MICO</name>
<evidence type="ECO:0000313" key="3">
    <source>
        <dbReference type="Proteomes" id="UP000467240"/>
    </source>
</evidence>
<evidence type="ECO:0000259" key="1">
    <source>
        <dbReference type="Pfam" id="PF05076"/>
    </source>
</evidence>
<evidence type="ECO:0000313" key="2">
    <source>
        <dbReference type="EMBL" id="KAB1662378.1"/>
    </source>
</evidence>
<keyword evidence="3" id="KW-1185">Reference proteome</keyword>
<dbReference type="Pfam" id="PF05076">
    <property type="entry name" value="SUFU"/>
    <property type="match status" value="1"/>
</dbReference>
<dbReference type="Proteomes" id="UP000467240">
    <property type="component" value="Unassembled WGS sequence"/>
</dbReference>
<keyword evidence="2" id="KW-0456">Lyase</keyword>
<dbReference type="RefSeq" id="WP_158038811.1">
    <property type="nucleotide sequence ID" value="NZ_JACCFV010000001.1"/>
</dbReference>
<dbReference type="InterPro" id="IPR020941">
    <property type="entry name" value="SUFU-like_domain"/>
</dbReference>
<proteinExistence type="predicted"/>
<protein>
    <submittedName>
        <fullName evidence="2">3-octaprenyl-4-hydroxybenzoate carboxy-lyase</fullName>
    </submittedName>
</protein>
<gene>
    <name evidence="2" type="ORF">F8O01_00020</name>
</gene>
<dbReference type="OrthoDB" id="5142746at2"/>
<accession>A0A7J5C173</accession>
<reference evidence="2 3" key="1">
    <citation type="submission" date="2019-09" db="EMBL/GenBank/DDBJ databases">
        <title>Phylogeny of genus Pseudoclavibacter and closely related genus.</title>
        <authorList>
            <person name="Li Y."/>
        </authorList>
    </citation>
    <scope>NUCLEOTIDE SEQUENCE [LARGE SCALE GENOMIC DNA]</scope>
    <source>
        <strain evidence="2 3">DSM 23821</strain>
    </source>
</reference>
<dbReference type="AlphaFoldDB" id="A0A7J5C173"/>
<dbReference type="GO" id="GO:0016829">
    <property type="term" value="F:lyase activity"/>
    <property type="evidence" value="ECO:0007669"/>
    <property type="project" value="UniProtKB-KW"/>
</dbReference>